<proteinExistence type="predicted"/>
<feature type="signal peptide" evidence="1">
    <location>
        <begin position="1"/>
        <end position="24"/>
    </location>
</feature>
<gene>
    <name evidence="3" type="ORF">C7T94_17880</name>
</gene>
<comment type="caution">
    <text evidence="3">The sequence shown here is derived from an EMBL/GenBank/DDBJ whole genome shotgun (WGS) entry which is preliminary data.</text>
</comment>
<dbReference type="InterPro" id="IPR025510">
    <property type="entry name" value="DUF4397"/>
</dbReference>
<dbReference type="EMBL" id="PYLS01000008">
    <property type="protein sequence ID" value="PST81741.1"/>
    <property type="molecule type" value="Genomic_DNA"/>
</dbReference>
<name>A0A2T3HH83_9SPHI</name>
<dbReference type="OrthoDB" id="9792011at2"/>
<evidence type="ECO:0000313" key="4">
    <source>
        <dbReference type="Proteomes" id="UP000240912"/>
    </source>
</evidence>
<evidence type="ECO:0000259" key="2">
    <source>
        <dbReference type="Pfam" id="PF14344"/>
    </source>
</evidence>
<dbReference type="RefSeq" id="WP_107217234.1">
    <property type="nucleotide sequence ID" value="NZ_KZ686272.1"/>
</dbReference>
<evidence type="ECO:0000313" key="3">
    <source>
        <dbReference type="EMBL" id="PST81741.1"/>
    </source>
</evidence>
<dbReference type="PROSITE" id="PS51257">
    <property type="entry name" value="PROKAR_LIPOPROTEIN"/>
    <property type="match status" value="1"/>
</dbReference>
<dbReference type="Pfam" id="PF14344">
    <property type="entry name" value="DUF4397"/>
    <property type="match status" value="1"/>
</dbReference>
<sequence length="230" mass="24522">MNMISKHYSTKLSMLALFCLIVLGACKKSPDDVPEVTGDAWMKYVNAQADAQPQEAFIDDTKVSIAPVAYNNSSEYLKVRAGTRTLAFRDQGATTATASSQLNIPADAYFTSYYVKDAQGGKVLALLDDLTPPAPSTQARIRFLNLGSSFTNGLNFTEVAGNNEFITGLAFGNVSRYYTIAPGLAFKVTAAGSVTAVDIPGTTFAAGKIYTVWVNANSTGSPLVHVVTHN</sequence>
<dbReference type="Proteomes" id="UP000240912">
    <property type="component" value="Unassembled WGS sequence"/>
</dbReference>
<feature type="domain" description="DUF4397" evidence="2">
    <location>
        <begin position="42"/>
        <end position="147"/>
    </location>
</feature>
<dbReference type="AlphaFoldDB" id="A0A2T3HH83"/>
<keyword evidence="4" id="KW-1185">Reference proteome</keyword>
<accession>A0A2T3HH83</accession>
<protein>
    <recommendedName>
        <fullName evidence="2">DUF4397 domain-containing protein</fullName>
    </recommendedName>
</protein>
<evidence type="ECO:0000256" key="1">
    <source>
        <dbReference type="SAM" id="SignalP"/>
    </source>
</evidence>
<feature type="chain" id="PRO_5015736525" description="DUF4397 domain-containing protein" evidence="1">
    <location>
        <begin position="25"/>
        <end position="230"/>
    </location>
</feature>
<keyword evidence="1" id="KW-0732">Signal</keyword>
<organism evidence="3 4">
    <name type="scientific">Pedobacter yulinensis</name>
    <dbReference type="NCBI Taxonomy" id="2126353"/>
    <lineage>
        <taxon>Bacteria</taxon>
        <taxon>Pseudomonadati</taxon>
        <taxon>Bacteroidota</taxon>
        <taxon>Sphingobacteriia</taxon>
        <taxon>Sphingobacteriales</taxon>
        <taxon>Sphingobacteriaceae</taxon>
        <taxon>Pedobacter</taxon>
    </lineage>
</organism>
<reference evidence="3 4" key="1">
    <citation type="submission" date="2018-03" db="EMBL/GenBank/DDBJ databases">
        <authorList>
            <person name="Keele B.F."/>
        </authorList>
    </citation>
    <scope>NUCLEOTIDE SEQUENCE [LARGE SCALE GENOMIC DNA]</scope>
    <source>
        <strain evidence="3 4">YL28-9</strain>
    </source>
</reference>